<keyword evidence="8" id="KW-0539">Nucleus</keyword>
<evidence type="ECO:0000256" key="13">
    <source>
        <dbReference type="SAM" id="MobiDB-lite"/>
    </source>
</evidence>
<dbReference type="Proteomes" id="UP000077202">
    <property type="component" value="Unassembled WGS sequence"/>
</dbReference>
<keyword evidence="7" id="KW-0808">Transferase</keyword>
<dbReference type="InterPro" id="IPR039949">
    <property type="entry name" value="NAA40"/>
</dbReference>
<comment type="catalytic activity">
    <reaction evidence="11">
        <text>N-terminal L-seryl-[histone H4] + acetyl-CoA = N-terminal N(alpha)-acetyl-L-seryl-[histone H4] + CoA + H(+)</text>
        <dbReference type="Rhea" id="RHEA:50596"/>
        <dbReference type="Rhea" id="RHEA-COMP:12740"/>
        <dbReference type="Rhea" id="RHEA-COMP:12743"/>
        <dbReference type="ChEBI" id="CHEBI:15378"/>
        <dbReference type="ChEBI" id="CHEBI:57287"/>
        <dbReference type="ChEBI" id="CHEBI:57288"/>
        <dbReference type="ChEBI" id="CHEBI:64738"/>
        <dbReference type="ChEBI" id="CHEBI:83690"/>
        <dbReference type="EC" id="2.3.1.257"/>
    </reaction>
</comment>
<evidence type="ECO:0000313" key="15">
    <source>
        <dbReference type="EMBL" id="OAE30498.1"/>
    </source>
</evidence>
<evidence type="ECO:0000256" key="8">
    <source>
        <dbReference type="ARBA" id="ARBA00023242"/>
    </source>
</evidence>
<dbReference type="GO" id="GO:0010485">
    <property type="term" value="F:histone H4 acetyltransferase activity"/>
    <property type="evidence" value="ECO:0007669"/>
    <property type="project" value="InterPro"/>
</dbReference>
<dbReference type="GO" id="GO:1990189">
    <property type="term" value="F:protein N-terminal-serine acetyltransferase activity"/>
    <property type="evidence" value="ECO:0007669"/>
    <property type="project" value="UniProtKB-EC"/>
</dbReference>
<evidence type="ECO:0000256" key="10">
    <source>
        <dbReference type="ARBA" id="ARBA00047821"/>
    </source>
</evidence>
<keyword evidence="6" id="KW-0963">Cytoplasm</keyword>
<comment type="caution">
    <text evidence="15">The sequence shown here is derived from an EMBL/GenBank/DDBJ whole genome shotgun (WGS) entry which is preliminary data.</text>
</comment>
<dbReference type="GO" id="GO:0043998">
    <property type="term" value="F:histone H2A acetyltransferase activity"/>
    <property type="evidence" value="ECO:0007669"/>
    <property type="project" value="InterPro"/>
</dbReference>
<dbReference type="SUPFAM" id="SSF55729">
    <property type="entry name" value="Acyl-CoA N-acyltransferases (Nat)"/>
    <property type="match status" value="1"/>
</dbReference>
<evidence type="ECO:0000256" key="4">
    <source>
        <dbReference type="ARBA" id="ARBA00012950"/>
    </source>
</evidence>
<dbReference type="EMBL" id="LVLJ01001310">
    <property type="protein sequence ID" value="OAE30498.1"/>
    <property type="molecule type" value="Genomic_DNA"/>
</dbReference>
<dbReference type="AlphaFoldDB" id="A0A176WBC7"/>
<comment type="subcellular location">
    <subcellularLocation>
        <location evidence="2">Cytoplasm</location>
    </subcellularLocation>
    <subcellularLocation>
        <location evidence="1">Nucleus</location>
    </subcellularLocation>
</comment>
<comment type="similarity">
    <text evidence="3">Belongs to the acetyltransferase family. NAA40 subfamily.</text>
</comment>
<protein>
    <recommendedName>
        <fullName evidence="5">N-alpha-acetyltransferase 40</fullName>
        <ecNumber evidence="4">2.3.1.257</ecNumber>
    </recommendedName>
</protein>
<proteinExistence type="inferred from homology"/>
<name>A0A176WBC7_MARPO</name>
<evidence type="ECO:0000256" key="1">
    <source>
        <dbReference type="ARBA" id="ARBA00004123"/>
    </source>
</evidence>
<keyword evidence="16" id="KW-1185">Reference proteome</keyword>
<evidence type="ECO:0000259" key="14">
    <source>
        <dbReference type="Pfam" id="PF00583"/>
    </source>
</evidence>
<dbReference type="PANTHER" id="PTHR20531">
    <property type="entry name" value="N-ALPHA-ACETYLTRANSFERASE 40"/>
    <property type="match status" value="1"/>
</dbReference>
<evidence type="ECO:0000313" key="16">
    <source>
        <dbReference type="Proteomes" id="UP000077202"/>
    </source>
</evidence>
<keyword evidence="12" id="KW-0175">Coiled coil</keyword>
<sequence length="299" mass="33830">MEKNRSKVGGKDKKQKRKEELAKKKTLDDLLKVAYAKENILAEFPAFLKYERNGLNLTIEYGTGESLSSSMKDYIMKLCTVNMEGPFGDEWPQEQKNKRREMVSQAARYIILRQTNGSQVNAENEAQALESKSTEQKQQSLWTGEGDPVVAFVQFRFMIDHDVPVLYVYELQLESCVQRKGLGKFLMQFCELIGRKNQMKGVMLTVQKKNVGAMNFYTSKLRYSISAVSPSKWDPMIGSDASYEILCKTFDAEAKAILEMTIFPVVSSTFLNRPEALLCVKAESGLGLDATGYDILLTD</sequence>
<evidence type="ECO:0000256" key="12">
    <source>
        <dbReference type="SAM" id="Coils"/>
    </source>
</evidence>
<dbReference type="GO" id="GO:0005634">
    <property type="term" value="C:nucleus"/>
    <property type="evidence" value="ECO:0007669"/>
    <property type="project" value="UniProtKB-SubCell"/>
</dbReference>
<dbReference type="EC" id="2.3.1.257" evidence="4"/>
<evidence type="ECO:0000256" key="9">
    <source>
        <dbReference type="ARBA" id="ARBA00023315"/>
    </source>
</evidence>
<evidence type="ECO:0000256" key="3">
    <source>
        <dbReference type="ARBA" id="ARBA00008870"/>
    </source>
</evidence>
<comment type="catalytic activity">
    <reaction evidence="10">
        <text>N-terminal L-seryl-[histone H2A] + acetyl-CoA = N-terminal N(alpha)-acetyl-L-seryl-[histone H2A] + CoA + H(+)</text>
        <dbReference type="Rhea" id="RHEA:50600"/>
        <dbReference type="Rhea" id="RHEA-COMP:12742"/>
        <dbReference type="Rhea" id="RHEA-COMP:12744"/>
        <dbReference type="ChEBI" id="CHEBI:15378"/>
        <dbReference type="ChEBI" id="CHEBI:57287"/>
        <dbReference type="ChEBI" id="CHEBI:57288"/>
        <dbReference type="ChEBI" id="CHEBI:64738"/>
        <dbReference type="ChEBI" id="CHEBI:83690"/>
        <dbReference type="EC" id="2.3.1.257"/>
    </reaction>
</comment>
<feature type="domain" description="N-acetyltransferase" evidence="14">
    <location>
        <begin position="139"/>
        <end position="218"/>
    </location>
</feature>
<dbReference type="Pfam" id="PF00583">
    <property type="entry name" value="Acetyltransf_1"/>
    <property type="match status" value="1"/>
</dbReference>
<feature type="region of interest" description="Disordered" evidence="13">
    <location>
        <begin position="1"/>
        <end position="20"/>
    </location>
</feature>
<dbReference type="Gene3D" id="3.40.630.30">
    <property type="match status" value="1"/>
</dbReference>
<dbReference type="InterPro" id="IPR016181">
    <property type="entry name" value="Acyl_CoA_acyltransferase"/>
</dbReference>
<evidence type="ECO:0000256" key="5">
    <source>
        <dbReference type="ARBA" id="ARBA00015043"/>
    </source>
</evidence>
<dbReference type="InterPro" id="IPR000182">
    <property type="entry name" value="GNAT_dom"/>
</dbReference>
<evidence type="ECO:0000256" key="11">
    <source>
        <dbReference type="ARBA" id="ARBA00049524"/>
    </source>
</evidence>
<accession>A0A176WBC7</accession>
<feature type="coiled-coil region" evidence="12">
    <location>
        <begin position="112"/>
        <end position="139"/>
    </location>
</feature>
<evidence type="ECO:0000256" key="6">
    <source>
        <dbReference type="ARBA" id="ARBA00022490"/>
    </source>
</evidence>
<dbReference type="CDD" id="cd04301">
    <property type="entry name" value="NAT_SF"/>
    <property type="match status" value="1"/>
</dbReference>
<organism evidence="15 16">
    <name type="scientific">Marchantia polymorpha subsp. ruderalis</name>
    <dbReference type="NCBI Taxonomy" id="1480154"/>
    <lineage>
        <taxon>Eukaryota</taxon>
        <taxon>Viridiplantae</taxon>
        <taxon>Streptophyta</taxon>
        <taxon>Embryophyta</taxon>
        <taxon>Marchantiophyta</taxon>
        <taxon>Marchantiopsida</taxon>
        <taxon>Marchantiidae</taxon>
        <taxon>Marchantiales</taxon>
        <taxon>Marchantiaceae</taxon>
        <taxon>Marchantia</taxon>
    </lineage>
</organism>
<evidence type="ECO:0000256" key="2">
    <source>
        <dbReference type="ARBA" id="ARBA00004496"/>
    </source>
</evidence>
<evidence type="ECO:0000256" key="7">
    <source>
        <dbReference type="ARBA" id="ARBA00022679"/>
    </source>
</evidence>
<reference evidence="15" key="1">
    <citation type="submission" date="2016-03" db="EMBL/GenBank/DDBJ databases">
        <title>Mechanisms controlling the formation of the plant cell surface in tip-growing cells are functionally conserved among land plants.</title>
        <authorList>
            <person name="Honkanen S."/>
            <person name="Jones V.A."/>
            <person name="Morieri G."/>
            <person name="Champion C."/>
            <person name="Hetherington A.J."/>
            <person name="Kelly S."/>
            <person name="Saint-Marcoux D."/>
            <person name="Proust H."/>
            <person name="Prescott H."/>
            <person name="Dolan L."/>
        </authorList>
    </citation>
    <scope>NUCLEOTIDE SEQUENCE [LARGE SCALE GENOMIC DNA]</scope>
    <source>
        <tissue evidence="15">Whole gametophyte</tissue>
    </source>
</reference>
<gene>
    <name evidence="15" type="ORF">AXG93_3575s1010</name>
</gene>
<dbReference type="GO" id="GO:0005737">
    <property type="term" value="C:cytoplasm"/>
    <property type="evidence" value="ECO:0007669"/>
    <property type="project" value="UniProtKB-SubCell"/>
</dbReference>
<keyword evidence="9" id="KW-0012">Acyltransferase</keyword>
<dbReference type="PANTHER" id="PTHR20531:SF1">
    <property type="entry name" value="N-ALPHA-ACETYLTRANSFERASE 40"/>
    <property type="match status" value="1"/>
</dbReference>